<feature type="transmembrane region" description="Helical" evidence="8">
    <location>
        <begin position="657"/>
        <end position="680"/>
    </location>
</feature>
<evidence type="ECO:0000313" key="12">
    <source>
        <dbReference type="RefSeq" id="XP_032818175.1"/>
    </source>
</evidence>
<keyword evidence="6 8" id="KW-0472">Membrane</keyword>
<dbReference type="GO" id="GO:0005254">
    <property type="term" value="F:chloride channel activity"/>
    <property type="evidence" value="ECO:0007669"/>
    <property type="project" value="TreeGrafter"/>
</dbReference>
<feature type="transmembrane region" description="Helical" evidence="8">
    <location>
        <begin position="289"/>
        <end position="319"/>
    </location>
</feature>
<dbReference type="PANTHER" id="PTHR12308:SF87">
    <property type="entry name" value="ANOCTAMIN"/>
    <property type="match status" value="1"/>
</dbReference>
<dbReference type="InterPro" id="IPR032394">
    <property type="entry name" value="Anoct_dimer"/>
</dbReference>
<feature type="domain" description="Anoctamin transmembrane" evidence="9">
    <location>
        <begin position="281"/>
        <end position="828"/>
    </location>
</feature>
<protein>
    <recommendedName>
        <fullName evidence="8">Anoctamin</fullName>
    </recommendedName>
</protein>
<dbReference type="KEGG" id="pmrn:116946978"/>
<evidence type="ECO:0000256" key="1">
    <source>
        <dbReference type="ARBA" id="ARBA00004651"/>
    </source>
</evidence>
<accession>A0AAJ7TJQ3</accession>
<evidence type="ECO:0000256" key="6">
    <source>
        <dbReference type="ARBA" id="ARBA00023136"/>
    </source>
</evidence>
<keyword evidence="4 8" id="KW-0812">Transmembrane</keyword>
<dbReference type="GO" id="GO:0046983">
    <property type="term" value="F:protein dimerization activity"/>
    <property type="evidence" value="ECO:0007669"/>
    <property type="project" value="InterPro"/>
</dbReference>
<evidence type="ECO:0000256" key="7">
    <source>
        <dbReference type="ARBA" id="ARBA00023180"/>
    </source>
</evidence>
<dbReference type="RefSeq" id="XP_032818175.1">
    <property type="nucleotide sequence ID" value="XM_032962284.1"/>
</dbReference>
<dbReference type="GO" id="GO:0005886">
    <property type="term" value="C:plasma membrane"/>
    <property type="evidence" value="ECO:0007669"/>
    <property type="project" value="UniProtKB-SubCell"/>
</dbReference>
<feature type="transmembrane region" description="Helical" evidence="8">
    <location>
        <begin position="447"/>
        <end position="469"/>
    </location>
</feature>
<feature type="transmembrane region" description="Helical" evidence="8">
    <location>
        <begin position="701"/>
        <end position="728"/>
    </location>
</feature>
<feature type="transmembrane region" description="Helical" evidence="8">
    <location>
        <begin position="369"/>
        <end position="387"/>
    </location>
</feature>
<evidence type="ECO:0000256" key="3">
    <source>
        <dbReference type="ARBA" id="ARBA00022475"/>
    </source>
</evidence>
<evidence type="ECO:0000313" key="11">
    <source>
        <dbReference type="Proteomes" id="UP001318040"/>
    </source>
</evidence>
<dbReference type="Pfam" id="PF16178">
    <property type="entry name" value="Anoct_dimer"/>
    <property type="match status" value="1"/>
</dbReference>
<dbReference type="InterPro" id="IPR049452">
    <property type="entry name" value="Anoctamin_TM"/>
</dbReference>
<gene>
    <name evidence="12" type="primary">LOC116946978</name>
</gene>
<dbReference type="PROSITE" id="PS51257">
    <property type="entry name" value="PROKAR_LIPOPROTEIN"/>
    <property type="match status" value="1"/>
</dbReference>
<keyword evidence="7" id="KW-0325">Glycoprotein</keyword>
<sequence length="847" mass="99297">MRTSFSSNFHIARLFQEDRTPSNPPTPGSLGTGCFFRDGKTRIDFMLVWEEVMEGNKKLLKTKNTYQEMENEETVPPQSMDEHDSLRKIFLTNLSKIGLLIEEDIMQGEKINIHYLKLHAPWQVLQCYAEEINLRMPLQIHPMTKTHFSERLLKFLHLPNIMHADLPRQPQEYYNCFFRKSKLDRFLGSDHPETFFSSTQRHVIVKEILNTTPYGKRKKAEVGLDRMLRDHIFSAAFPLHEGSYDGTYLGLAPEQMTRRQVLYKYWARWGCWFKYQPLDHIREYFGEKIAFYFAWLGFYTCWLLPPALVGLVVFFVGWLTLHNDSTVKEICENGSHYQMCPLCDTCKVWNLSNTCNMAKMGHIFDYPGTIFYSIFISLWSVSFLEYWKRKSSSLTYHWGCTLVHEEERPRPEYAALAPLIRENPITGEKEPYFSEDDRTPRTVTGSIVLFLMISVVLIFLVTVILYQALLSISIFKTGNWFLATQATNIANMTGTLVFLVLIVIMARLYTTIADYLTRWEMHRTQSEHENALTVKVFIFQLVNYYSSPVYVGFFKGKFNGYPGNYGNLFGTRNENCPQGGCLIELAQQLFIIMVGKQILNNLQELILPIIQQWRQRRKLDEIRGKRLVQELNIWEDDYELLHNTGLFDEYLEMVMQFGFITIFVMAFPLAPLFALMNNWVEIRLDARKFVCRYRRSVVERVRGIGVWFDILSGLAHISIISNAFLIAFTSDFLPRLLYRYTYKSSLDGYVDFTLAYAPRDYVVANHTMCRYRDFRDQDGNLTLFYWKLLAVRLSFVIIFEHLVFLVARAIDWLIVDVAPDLKVKIKREEYLAKQALSEDQKTLEKES</sequence>
<dbReference type="AlphaFoldDB" id="A0AAJ7TJQ3"/>
<comment type="subcellular location">
    <subcellularLocation>
        <location evidence="1">Cell membrane</location>
        <topology evidence="1">Multi-pass membrane protein</topology>
    </subcellularLocation>
    <subcellularLocation>
        <location evidence="8">Membrane</location>
        <topology evidence="8">Multi-pass membrane protein</topology>
    </subcellularLocation>
</comment>
<dbReference type="PANTHER" id="PTHR12308">
    <property type="entry name" value="ANOCTAMIN"/>
    <property type="match status" value="1"/>
</dbReference>
<keyword evidence="3" id="KW-1003">Cell membrane</keyword>
<keyword evidence="5 8" id="KW-1133">Transmembrane helix</keyword>
<organism evidence="11 12">
    <name type="scientific">Petromyzon marinus</name>
    <name type="common">Sea lamprey</name>
    <dbReference type="NCBI Taxonomy" id="7757"/>
    <lineage>
        <taxon>Eukaryota</taxon>
        <taxon>Metazoa</taxon>
        <taxon>Chordata</taxon>
        <taxon>Craniata</taxon>
        <taxon>Vertebrata</taxon>
        <taxon>Cyclostomata</taxon>
        <taxon>Hyperoartia</taxon>
        <taxon>Petromyzontiformes</taxon>
        <taxon>Petromyzontidae</taxon>
        <taxon>Petromyzon</taxon>
    </lineage>
</organism>
<name>A0AAJ7TJQ3_PETMA</name>
<evidence type="ECO:0000256" key="4">
    <source>
        <dbReference type="ARBA" id="ARBA00022692"/>
    </source>
</evidence>
<feature type="transmembrane region" description="Helical" evidence="8">
    <location>
        <begin position="489"/>
        <end position="510"/>
    </location>
</feature>
<feature type="transmembrane region" description="Helical" evidence="8">
    <location>
        <begin position="784"/>
        <end position="807"/>
    </location>
</feature>
<feature type="transmembrane region" description="Helical" evidence="8">
    <location>
        <begin position="531"/>
        <end position="553"/>
    </location>
</feature>
<evidence type="ECO:0000256" key="8">
    <source>
        <dbReference type="RuleBase" id="RU280814"/>
    </source>
</evidence>
<dbReference type="Pfam" id="PF04547">
    <property type="entry name" value="Anoctamin"/>
    <property type="match status" value="1"/>
</dbReference>
<dbReference type="InterPro" id="IPR007632">
    <property type="entry name" value="Anoctamin"/>
</dbReference>
<evidence type="ECO:0000256" key="5">
    <source>
        <dbReference type="ARBA" id="ARBA00022989"/>
    </source>
</evidence>
<evidence type="ECO:0000256" key="2">
    <source>
        <dbReference type="ARBA" id="ARBA00009671"/>
    </source>
</evidence>
<comment type="similarity">
    <text evidence="2 8">Belongs to the anoctamin family.</text>
</comment>
<feature type="domain" description="Anoctamin dimerisation" evidence="10">
    <location>
        <begin position="35"/>
        <end position="278"/>
    </location>
</feature>
<dbReference type="GeneID" id="116946978"/>
<evidence type="ECO:0000259" key="10">
    <source>
        <dbReference type="Pfam" id="PF16178"/>
    </source>
</evidence>
<reference evidence="12" key="1">
    <citation type="submission" date="2025-08" db="UniProtKB">
        <authorList>
            <consortium name="RefSeq"/>
        </authorList>
    </citation>
    <scope>IDENTIFICATION</scope>
    <source>
        <tissue evidence="12">Sperm</tissue>
    </source>
</reference>
<dbReference type="Proteomes" id="UP001318040">
    <property type="component" value="Chromosome 28"/>
</dbReference>
<proteinExistence type="inferred from homology"/>
<keyword evidence="11" id="KW-1185">Reference proteome</keyword>
<evidence type="ECO:0000259" key="9">
    <source>
        <dbReference type="Pfam" id="PF04547"/>
    </source>
</evidence>